<reference evidence="9 10" key="2">
    <citation type="submission" date="2015-05" db="EMBL/GenBank/DDBJ databases">
        <authorList>
            <person name="Morales-Cruz A."/>
            <person name="Amrine K.C."/>
            <person name="Cantu D."/>
        </authorList>
    </citation>
    <scope>NUCLEOTIDE SEQUENCE [LARGE SCALE GENOMIC DNA]</scope>
    <source>
        <strain evidence="9">UCRPC4</strain>
    </source>
</reference>
<dbReference type="Pfam" id="PF06775">
    <property type="entry name" value="Seipin"/>
    <property type="match status" value="2"/>
</dbReference>
<evidence type="ECO:0000313" key="9">
    <source>
        <dbReference type="EMBL" id="KKY26735.1"/>
    </source>
</evidence>
<dbReference type="PANTHER" id="PTHR21212:SF0">
    <property type="entry name" value="SEIPIN"/>
    <property type="match status" value="1"/>
</dbReference>
<feature type="compositionally biased region" description="Acidic residues" evidence="7">
    <location>
        <begin position="366"/>
        <end position="377"/>
    </location>
</feature>
<keyword evidence="6 8" id="KW-0472">Membrane</keyword>
<dbReference type="CDD" id="cd23995">
    <property type="entry name" value="Seipin_BSCL2_like"/>
    <property type="match status" value="1"/>
</dbReference>
<feature type="compositionally biased region" description="Low complexity" evidence="7">
    <location>
        <begin position="350"/>
        <end position="365"/>
    </location>
</feature>
<dbReference type="GO" id="GO:0140042">
    <property type="term" value="P:lipid droplet formation"/>
    <property type="evidence" value="ECO:0007669"/>
    <property type="project" value="UniProtKB-ARBA"/>
</dbReference>
<evidence type="ECO:0000313" key="10">
    <source>
        <dbReference type="Proteomes" id="UP000053317"/>
    </source>
</evidence>
<comment type="subcellular location">
    <subcellularLocation>
        <location evidence="1">Endoplasmic reticulum membrane</location>
        <topology evidence="1">Multi-pass membrane protein</topology>
    </subcellularLocation>
</comment>
<evidence type="ECO:0000256" key="3">
    <source>
        <dbReference type="ARBA" id="ARBA00022824"/>
    </source>
</evidence>
<gene>
    <name evidence="9" type="ORF">UCRPC4_g01426</name>
</gene>
<comment type="caution">
    <text evidence="9">The sequence shown here is derived from an EMBL/GenBank/DDBJ whole genome shotgun (WGS) entry which is preliminary data.</text>
</comment>
<feature type="region of interest" description="Disordered" evidence="7">
    <location>
        <begin position="250"/>
        <end position="438"/>
    </location>
</feature>
<feature type="transmembrane region" description="Helical" evidence="8">
    <location>
        <begin position="208"/>
        <end position="233"/>
    </location>
</feature>
<accession>A0A0G2HE07</accession>
<evidence type="ECO:0000256" key="6">
    <source>
        <dbReference type="ARBA" id="ARBA00023136"/>
    </source>
</evidence>
<sequence>MSAQAARGRLPWALKLEDDRDSDTLGDFVKKAVSSVLSTVTGPFRLATSKPAQKLYLTSAVFFIASVVLLTISSIAYSIFYYNYIPQISLDEIVYLQFADDAHPSGITSLRPRILTTDQAYDVAVSINLPRTSQNLQAASILTLESDELQIPMFEDIIFEKSGARLPSYARLEVQTLKHVQTLQVYNVAVHFRAKFTGLKYIVYNYRIISFLVFTSIFYITSVATMSFAWFIISMISWLRQESQLAPEKSKLKLESSTPTASEAFTLKAEPQPDEGDETIYSVPQHSPMRPHRRETPLRLPSTGTELKREPSSPPLPQPTDSEDTTLDPPDALDYDDKHDFEDPRGFDSGLGTSIAAGTTTTTAADDPEDDDLETETEGIGIMTSSAREWEGETPNRDDGTSRGRSTGRSSGNRNEGTGKGDDESNGLTKRKSRIFDE</sequence>
<evidence type="ECO:0000256" key="1">
    <source>
        <dbReference type="ARBA" id="ARBA00004477"/>
    </source>
</evidence>
<dbReference type="PANTHER" id="PTHR21212">
    <property type="entry name" value="BERNARDINELLI-SEIP CONGENITAL LIPODYSTROPHY 2 HOMOLOG BSCL2 PROTEIN"/>
    <property type="match status" value="1"/>
</dbReference>
<name>A0A0G2HE07_PHACM</name>
<evidence type="ECO:0000256" key="4">
    <source>
        <dbReference type="ARBA" id="ARBA00022989"/>
    </source>
</evidence>
<feature type="compositionally biased region" description="Basic residues" evidence="7">
    <location>
        <begin position="429"/>
        <end position="438"/>
    </location>
</feature>
<dbReference type="GO" id="GO:0006629">
    <property type="term" value="P:lipid metabolic process"/>
    <property type="evidence" value="ECO:0007669"/>
    <property type="project" value="UniProtKB-KW"/>
</dbReference>
<feature type="compositionally biased region" description="Acidic residues" evidence="7">
    <location>
        <begin position="321"/>
        <end position="334"/>
    </location>
</feature>
<evidence type="ECO:0000256" key="8">
    <source>
        <dbReference type="SAM" id="Phobius"/>
    </source>
</evidence>
<dbReference type="AlphaFoldDB" id="A0A0G2HE07"/>
<dbReference type="Proteomes" id="UP000053317">
    <property type="component" value="Unassembled WGS sequence"/>
</dbReference>
<keyword evidence="5" id="KW-0443">Lipid metabolism</keyword>
<feature type="compositionally biased region" description="Low complexity" evidence="7">
    <location>
        <begin position="403"/>
        <end position="412"/>
    </location>
</feature>
<feature type="compositionally biased region" description="Basic and acidic residues" evidence="7">
    <location>
        <begin position="388"/>
        <end position="402"/>
    </location>
</feature>
<evidence type="ECO:0000256" key="2">
    <source>
        <dbReference type="ARBA" id="ARBA00022692"/>
    </source>
</evidence>
<evidence type="ECO:0000256" key="7">
    <source>
        <dbReference type="SAM" id="MobiDB-lite"/>
    </source>
</evidence>
<keyword evidence="3" id="KW-0256">Endoplasmic reticulum</keyword>
<keyword evidence="4 8" id="KW-1133">Transmembrane helix</keyword>
<keyword evidence="10" id="KW-1185">Reference proteome</keyword>
<feature type="compositionally biased region" description="Basic and acidic residues" evidence="7">
    <location>
        <begin position="335"/>
        <end position="346"/>
    </location>
</feature>
<feature type="transmembrane region" description="Helical" evidence="8">
    <location>
        <begin position="55"/>
        <end position="80"/>
    </location>
</feature>
<dbReference type="InterPro" id="IPR009617">
    <property type="entry name" value="Seipin"/>
</dbReference>
<keyword evidence="2 8" id="KW-0812">Transmembrane</keyword>
<organism evidence="9 10">
    <name type="scientific">Phaeomoniella chlamydospora</name>
    <name type="common">Phaeoacremonium chlamydosporum</name>
    <dbReference type="NCBI Taxonomy" id="158046"/>
    <lineage>
        <taxon>Eukaryota</taxon>
        <taxon>Fungi</taxon>
        <taxon>Dikarya</taxon>
        <taxon>Ascomycota</taxon>
        <taxon>Pezizomycotina</taxon>
        <taxon>Eurotiomycetes</taxon>
        <taxon>Chaetothyriomycetidae</taxon>
        <taxon>Phaeomoniellales</taxon>
        <taxon>Phaeomoniellaceae</taxon>
        <taxon>Phaeomoniella</taxon>
    </lineage>
</organism>
<dbReference type="EMBL" id="LCWF01000034">
    <property type="protein sequence ID" value="KKY26735.1"/>
    <property type="molecule type" value="Genomic_DNA"/>
</dbReference>
<dbReference type="OrthoDB" id="3990054at2759"/>
<reference evidence="9 10" key="1">
    <citation type="submission" date="2015-05" db="EMBL/GenBank/DDBJ databases">
        <title>Distinctive expansion of gene families associated with plant cell wall degradation and secondary metabolism in the genomes of grapevine trunk pathogens.</title>
        <authorList>
            <person name="Lawrence D.P."/>
            <person name="Travadon R."/>
            <person name="Rolshausen P.E."/>
            <person name="Baumgartner K."/>
        </authorList>
    </citation>
    <scope>NUCLEOTIDE SEQUENCE [LARGE SCALE GENOMIC DNA]</scope>
    <source>
        <strain evidence="9">UCRPC4</strain>
    </source>
</reference>
<protein>
    <submittedName>
        <fullName evidence="9">Putative adipose-regulatory protein</fullName>
    </submittedName>
</protein>
<dbReference type="GO" id="GO:0005789">
    <property type="term" value="C:endoplasmic reticulum membrane"/>
    <property type="evidence" value="ECO:0007669"/>
    <property type="project" value="UniProtKB-SubCell"/>
</dbReference>
<evidence type="ECO:0000256" key="5">
    <source>
        <dbReference type="ARBA" id="ARBA00023098"/>
    </source>
</evidence>
<proteinExistence type="predicted"/>